<proteinExistence type="predicted"/>
<feature type="compositionally biased region" description="Basic and acidic residues" evidence="1">
    <location>
        <begin position="204"/>
        <end position="259"/>
    </location>
</feature>
<dbReference type="EnsemblMetazoa" id="PPA42027.1">
    <property type="protein sequence ID" value="PPA42027.1"/>
    <property type="gene ID" value="WBGene00280396"/>
</dbReference>
<dbReference type="AlphaFoldDB" id="A0A2A6C1J2"/>
<feature type="compositionally biased region" description="Acidic residues" evidence="1">
    <location>
        <begin position="194"/>
        <end position="203"/>
    </location>
</feature>
<gene>
    <name evidence="2" type="primary">WBGene00280396</name>
</gene>
<evidence type="ECO:0000256" key="1">
    <source>
        <dbReference type="SAM" id="MobiDB-lite"/>
    </source>
</evidence>
<sequence>NQLIDCKYSICIQLPFTLFSLLFSPLLPSFSTRLLLSGGSSAMGCTASRRKPVLAPNGKQPDSNPSNSDKASLKNSTNSSTGSGKKDVKEDKKGEVSESKPGSQTDISRLLTEKEVKLEELKEKKLKTLEEKSAKIPSVEPSTEGDKRSQEKDAIGKTPSTDDKLPCATPLKDGQKLQPPKPDNGEYINFNDVLSDEFSEDEDDKKKEKKDGKKEEKKKEGKKEGKKEEKNEEKKEEKKEKEKEKEKPKEKSKEKDQKVAKPKTPVPTTAPKQEKPKSKNKSARSVEGKGEKKKKDEGNGVKKPDGMKMHETKDAVKKMRTGAVRSRQAPHEDTLYQVPHRMPEVDFTKLH</sequence>
<accession>A0A8R1UYK0</accession>
<keyword evidence="3" id="KW-1185">Reference proteome</keyword>
<feature type="compositionally biased region" description="Basic and acidic residues" evidence="1">
    <location>
        <begin position="84"/>
        <end position="98"/>
    </location>
</feature>
<feature type="compositionally biased region" description="Basic and acidic residues" evidence="1">
    <location>
        <begin position="144"/>
        <end position="165"/>
    </location>
</feature>
<feature type="region of interest" description="Disordered" evidence="1">
    <location>
        <begin position="51"/>
        <end position="351"/>
    </location>
</feature>
<dbReference type="Proteomes" id="UP000005239">
    <property type="component" value="Unassembled WGS sequence"/>
</dbReference>
<protein>
    <submittedName>
        <fullName evidence="2">Uncharacterized protein</fullName>
    </submittedName>
</protein>
<feature type="compositionally biased region" description="Basic and acidic residues" evidence="1">
    <location>
        <begin position="341"/>
        <end position="351"/>
    </location>
</feature>
<feature type="compositionally biased region" description="Basic and acidic residues" evidence="1">
    <location>
        <begin position="111"/>
        <end position="134"/>
    </location>
</feature>
<feature type="compositionally biased region" description="Polar residues" evidence="1">
    <location>
        <begin position="60"/>
        <end position="81"/>
    </location>
</feature>
<feature type="compositionally biased region" description="Low complexity" evidence="1">
    <location>
        <begin position="262"/>
        <end position="271"/>
    </location>
</feature>
<name>A0A2A6C1J2_PRIPA</name>
<feature type="compositionally biased region" description="Basic and acidic residues" evidence="1">
    <location>
        <begin position="284"/>
        <end position="317"/>
    </location>
</feature>
<reference evidence="3" key="1">
    <citation type="journal article" date="2008" name="Nat. Genet.">
        <title>The Pristionchus pacificus genome provides a unique perspective on nematode lifestyle and parasitism.</title>
        <authorList>
            <person name="Dieterich C."/>
            <person name="Clifton S.W."/>
            <person name="Schuster L.N."/>
            <person name="Chinwalla A."/>
            <person name="Delehaunty K."/>
            <person name="Dinkelacker I."/>
            <person name="Fulton L."/>
            <person name="Fulton R."/>
            <person name="Godfrey J."/>
            <person name="Minx P."/>
            <person name="Mitreva M."/>
            <person name="Roeseler W."/>
            <person name="Tian H."/>
            <person name="Witte H."/>
            <person name="Yang S.P."/>
            <person name="Wilson R.K."/>
            <person name="Sommer R.J."/>
        </authorList>
    </citation>
    <scope>NUCLEOTIDE SEQUENCE [LARGE SCALE GENOMIC DNA]</scope>
    <source>
        <strain evidence="3">PS312</strain>
    </source>
</reference>
<reference evidence="2" key="2">
    <citation type="submission" date="2022-06" db="UniProtKB">
        <authorList>
            <consortium name="EnsemblMetazoa"/>
        </authorList>
    </citation>
    <scope>IDENTIFICATION</scope>
    <source>
        <strain evidence="2">PS312</strain>
    </source>
</reference>
<evidence type="ECO:0000313" key="2">
    <source>
        <dbReference type="EnsemblMetazoa" id="PPA42027.1"/>
    </source>
</evidence>
<evidence type="ECO:0000313" key="3">
    <source>
        <dbReference type="Proteomes" id="UP000005239"/>
    </source>
</evidence>
<accession>A0A2A6C1J2</accession>
<organism evidence="2 3">
    <name type="scientific">Pristionchus pacificus</name>
    <name type="common">Parasitic nematode worm</name>
    <dbReference type="NCBI Taxonomy" id="54126"/>
    <lineage>
        <taxon>Eukaryota</taxon>
        <taxon>Metazoa</taxon>
        <taxon>Ecdysozoa</taxon>
        <taxon>Nematoda</taxon>
        <taxon>Chromadorea</taxon>
        <taxon>Rhabditida</taxon>
        <taxon>Rhabditina</taxon>
        <taxon>Diplogasteromorpha</taxon>
        <taxon>Diplogasteroidea</taxon>
        <taxon>Neodiplogasteridae</taxon>
        <taxon>Pristionchus</taxon>
    </lineage>
</organism>